<evidence type="ECO:0000313" key="2">
    <source>
        <dbReference type="EMBL" id="KAG7287221.1"/>
    </source>
</evidence>
<gene>
    <name evidence="2" type="ORF">NEMBOFW57_006727</name>
</gene>
<comment type="caution">
    <text evidence="2">The sequence shown here is derived from an EMBL/GenBank/DDBJ whole genome shotgun (WGS) entry which is preliminary data.</text>
</comment>
<dbReference type="PANTHER" id="PTHR38048:SF2">
    <property type="entry name" value="HEMERYTHRIN-LIKE DOMAIN-CONTAINING PROTEIN"/>
    <property type="match status" value="1"/>
</dbReference>
<proteinExistence type="predicted"/>
<dbReference type="Gene3D" id="1.20.120.520">
    <property type="entry name" value="nmb1532 protein domain like"/>
    <property type="match status" value="1"/>
</dbReference>
<keyword evidence="3" id="KW-1185">Reference proteome</keyword>
<dbReference type="PANTHER" id="PTHR38048">
    <property type="entry name" value="EXPRESSED PROTEIN"/>
    <property type="match status" value="1"/>
</dbReference>
<name>A0AAD4HXQ3_9PEZI</name>
<reference evidence="2" key="1">
    <citation type="submission" date="2023-02" db="EMBL/GenBank/DDBJ databases">
        <authorList>
            <person name="Palmer J.M."/>
        </authorList>
    </citation>
    <scope>NUCLEOTIDE SEQUENCE</scope>
    <source>
        <strain evidence="2">FW57</strain>
    </source>
</reference>
<dbReference type="Proteomes" id="UP001197093">
    <property type="component" value="Unassembled WGS sequence"/>
</dbReference>
<dbReference type="InterPro" id="IPR012312">
    <property type="entry name" value="Hemerythrin-like"/>
</dbReference>
<feature type="domain" description="Hemerythrin-like" evidence="1">
    <location>
        <begin position="37"/>
        <end position="156"/>
    </location>
</feature>
<dbReference type="Pfam" id="PF01814">
    <property type="entry name" value="Hemerythrin"/>
    <property type="match status" value="1"/>
</dbReference>
<evidence type="ECO:0000259" key="1">
    <source>
        <dbReference type="Pfam" id="PF01814"/>
    </source>
</evidence>
<evidence type="ECO:0000313" key="3">
    <source>
        <dbReference type="Proteomes" id="UP001197093"/>
    </source>
</evidence>
<sequence>MAPVYADHPFALIPTPIFLAKDSQTTPDVFDELASEMALVHNIVIRGLNSIYLQAPHIKPADEKSFARYMGGWFALLHSHHSGEEAMFFPYVEKMTGVEGIMDTNIDQHKVFHDGLDNFKAYADAVIAGTEKYDGSRVIEIVDDFGPALMQHLGDEIPTILGLRQYGDKLAGLPKLFQEEADKVGKEVGVSGLVWFCAHLDSEYENGRWQSWPPAPTPVKILARCVLWWTNADARKFGAVDRTGHMKPLYAVPQTVAAA</sequence>
<protein>
    <recommendedName>
        <fullName evidence="1">Hemerythrin-like domain-containing protein</fullName>
    </recommendedName>
</protein>
<dbReference type="CDD" id="cd12108">
    <property type="entry name" value="Hr-like"/>
    <property type="match status" value="1"/>
</dbReference>
<dbReference type="InterPro" id="IPR053206">
    <property type="entry name" value="Dimeric_xanthone_biosynth"/>
</dbReference>
<dbReference type="AlphaFoldDB" id="A0AAD4HXQ3"/>
<organism evidence="2 3">
    <name type="scientific">Staphylotrichum longicolle</name>
    <dbReference type="NCBI Taxonomy" id="669026"/>
    <lineage>
        <taxon>Eukaryota</taxon>
        <taxon>Fungi</taxon>
        <taxon>Dikarya</taxon>
        <taxon>Ascomycota</taxon>
        <taxon>Pezizomycotina</taxon>
        <taxon>Sordariomycetes</taxon>
        <taxon>Sordariomycetidae</taxon>
        <taxon>Sordariales</taxon>
        <taxon>Chaetomiaceae</taxon>
        <taxon>Staphylotrichum</taxon>
    </lineage>
</organism>
<dbReference type="EMBL" id="JAHCVI010000003">
    <property type="protein sequence ID" value="KAG7287221.1"/>
    <property type="molecule type" value="Genomic_DNA"/>
</dbReference>
<accession>A0AAD4HXQ3</accession>